<dbReference type="AlphaFoldDB" id="B9T5J3"/>
<proteinExistence type="predicted"/>
<organism evidence="2 3">
    <name type="scientific">Ricinus communis</name>
    <name type="common">Castor bean</name>
    <dbReference type="NCBI Taxonomy" id="3988"/>
    <lineage>
        <taxon>Eukaryota</taxon>
        <taxon>Viridiplantae</taxon>
        <taxon>Streptophyta</taxon>
        <taxon>Embryophyta</taxon>
        <taxon>Tracheophyta</taxon>
        <taxon>Spermatophyta</taxon>
        <taxon>Magnoliopsida</taxon>
        <taxon>eudicotyledons</taxon>
        <taxon>Gunneridae</taxon>
        <taxon>Pentapetalae</taxon>
        <taxon>rosids</taxon>
        <taxon>fabids</taxon>
        <taxon>Malpighiales</taxon>
        <taxon>Euphorbiaceae</taxon>
        <taxon>Acalyphoideae</taxon>
        <taxon>Acalypheae</taxon>
        <taxon>Ricinus</taxon>
    </lineage>
</organism>
<sequence>MDKGAQVNENAEEAGKYEVGDIEVFAIVGSQTNDMAGQEDILNDSKGSDYKPVEVSKTNDGIEDSDFSLEDEEHLEARRNFS</sequence>
<protein>
    <submittedName>
        <fullName evidence="2">Uncharacterized protein</fullName>
    </submittedName>
</protein>
<dbReference type="Proteomes" id="UP000008311">
    <property type="component" value="Unassembled WGS sequence"/>
</dbReference>
<reference evidence="3" key="1">
    <citation type="journal article" date="2010" name="Nat. Biotechnol.">
        <title>Draft genome sequence of the oilseed species Ricinus communis.</title>
        <authorList>
            <person name="Chan A.P."/>
            <person name="Crabtree J."/>
            <person name="Zhao Q."/>
            <person name="Lorenzi H."/>
            <person name="Orvis J."/>
            <person name="Puiu D."/>
            <person name="Melake-Berhan A."/>
            <person name="Jones K.M."/>
            <person name="Redman J."/>
            <person name="Chen G."/>
            <person name="Cahoon E.B."/>
            <person name="Gedil M."/>
            <person name="Stanke M."/>
            <person name="Haas B.J."/>
            <person name="Wortman J.R."/>
            <person name="Fraser-Liggett C.M."/>
            <person name="Ravel J."/>
            <person name="Rabinowicz P.D."/>
        </authorList>
    </citation>
    <scope>NUCLEOTIDE SEQUENCE [LARGE SCALE GENOMIC DNA]</scope>
    <source>
        <strain evidence="3">cv. Hale</strain>
    </source>
</reference>
<feature type="compositionally biased region" description="Acidic residues" evidence="1">
    <location>
        <begin position="61"/>
        <end position="74"/>
    </location>
</feature>
<accession>B9T5J3</accession>
<evidence type="ECO:0000313" key="2">
    <source>
        <dbReference type="EMBL" id="EEF28868.1"/>
    </source>
</evidence>
<gene>
    <name evidence="2" type="ORF">RCOM_0263930</name>
</gene>
<dbReference type="InParanoid" id="B9T5J3"/>
<name>B9T5J3_RICCO</name>
<keyword evidence="3" id="KW-1185">Reference proteome</keyword>
<dbReference type="EMBL" id="EQ974532">
    <property type="protein sequence ID" value="EEF28868.1"/>
    <property type="molecule type" value="Genomic_DNA"/>
</dbReference>
<feature type="region of interest" description="Disordered" evidence="1">
    <location>
        <begin position="35"/>
        <end position="82"/>
    </location>
</feature>
<evidence type="ECO:0000256" key="1">
    <source>
        <dbReference type="SAM" id="MobiDB-lite"/>
    </source>
</evidence>
<evidence type="ECO:0000313" key="3">
    <source>
        <dbReference type="Proteomes" id="UP000008311"/>
    </source>
</evidence>